<keyword evidence="1 2" id="KW-0443">Lipid metabolism</keyword>
<feature type="active site" description="Nucleophile" evidence="2">
    <location>
        <position position="67"/>
    </location>
</feature>
<dbReference type="Gene3D" id="3.40.1090.10">
    <property type="entry name" value="Cytosolic phospholipase A2 catalytic domain"/>
    <property type="match status" value="2"/>
</dbReference>
<dbReference type="InterPro" id="IPR002641">
    <property type="entry name" value="PNPLA_dom"/>
</dbReference>
<dbReference type="GO" id="GO:0055088">
    <property type="term" value="P:lipid homeostasis"/>
    <property type="evidence" value="ECO:0007669"/>
    <property type="project" value="TreeGrafter"/>
</dbReference>
<dbReference type="InterPro" id="IPR016035">
    <property type="entry name" value="Acyl_Trfase/lysoPLipase"/>
</dbReference>
<name>A0AAD9KT77_RIDPI</name>
<dbReference type="GO" id="GO:0016020">
    <property type="term" value="C:membrane"/>
    <property type="evidence" value="ECO:0007669"/>
    <property type="project" value="TreeGrafter"/>
</dbReference>
<proteinExistence type="predicted"/>
<evidence type="ECO:0000313" key="5">
    <source>
        <dbReference type="Proteomes" id="UP001209878"/>
    </source>
</evidence>
<dbReference type="SUPFAM" id="SSF52151">
    <property type="entry name" value="FabD/lysophospholipase-like"/>
    <property type="match status" value="1"/>
</dbReference>
<gene>
    <name evidence="4" type="ORF">NP493_611g01096</name>
</gene>
<feature type="domain" description="PNPLA" evidence="3">
    <location>
        <begin position="30"/>
        <end position="204"/>
    </location>
</feature>
<feature type="short sequence motif" description="DGA/G" evidence="2">
    <location>
        <begin position="191"/>
        <end position="193"/>
    </location>
</feature>
<evidence type="ECO:0000313" key="4">
    <source>
        <dbReference type="EMBL" id="KAK2177244.1"/>
    </source>
</evidence>
<dbReference type="GO" id="GO:0004806">
    <property type="term" value="F:triacylglycerol lipase activity"/>
    <property type="evidence" value="ECO:0007669"/>
    <property type="project" value="TreeGrafter"/>
</dbReference>
<keyword evidence="5" id="KW-1185">Reference proteome</keyword>
<dbReference type="Proteomes" id="UP001209878">
    <property type="component" value="Unassembled WGS sequence"/>
</dbReference>
<dbReference type="GO" id="GO:0019433">
    <property type="term" value="P:triglyceride catabolic process"/>
    <property type="evidence" value="ECO:0007669"/>
    <property type="project" value="TreeGrafter"/>
</dbReference>
<evidence type="ECO:0000256" key="1">
    <source>
        <dbReference type="ARBA" id="ARBA00023098"/>
    </source>
</evidence>
<evidence type="ECO:0000259" key="3">
    <source>
        <dbReference type="PROSITE" id="PS51635"/>
    </source>
</evidence>
<reference evidence="4" key="1">
    <citation type="journal article" date="2023" name="Mol. Biol. Evol.">
        <title>Third-Generation Sequencing Reveals the Adaptive Role of the Epigenome in Three Deep-Sea Polychaetes.</title>
        <authorList>
            <person name="Perez M."/>
            <person name="Aroh O."/>
            <person name="Sun Y."/>
            <person name="Lan Y."/>
            <person name="Juniper S.K."/>
            <person name="Young C.R."/>
            <person name="Angers B."/>
            <person name="Qian P.Y."/>
        </authorList>
    </citation>
    <scope>NUCLEOTIDE SEQUENCE</scope>
    <source>
        <strain evidence="4">R07B-5</strain>
    </source>
</reference>
<dbReference type="EMBL" id="JAODUO010000611">
    <property type="protein sequence ID" value="KAK2177244.1"/>
    <property type="molecule type" value="Genomic_DNA"/>
</dbReference>
<dbReference type="GO" id="GO:0005737">
    <property type="term" value="C:cytoplasm"/>
    <property type="evidence" value="ECO:0007669"/>
    <property type="project" value="TreeGrafter"/>
</dbReference>
<feature type="short sequence motif" description="GXGXXG" evidence="2">
    <location>
        <begin position="34"/>
        <end position="39"/>
    </location>
</feature>
<accession>A0AAD9KT77</accession>
<feature type="short sequence motif" description="GXSXG" evidence="2">
    <location>
        <begin position="65"/>
        <end position="69"/>
    </location>
</feature>
<organism evidence="4 5">
    <name type="scientific">Ridgeia piscesae</name>
    <name type="common">Tubeworm</name>
    <dbReference type="NCBI Taxonomy" id="27915"/>
    <lineage>
        <taxon>Eukaryota</taxon>
        <taxon>Metazoa</taxon>
        <taxon>Spiralia</taxon>
        <taxon>Lophotrochozoa</taxon>
        <taxon>Annelida</taxon>
        <taxon>Polychaeta</taxon>
        <taxon>Sedentaria</taxon>
        <taxon>Canalipalpata</taxon>
        <taxon>Sabellida</taxon>
        <taxon>Siboglinidae</taxon>
        <taxon>Ridgeia</taxon>
    </lineage>
</organism>
<dbReference type="AlphaFoldDB" id="A0AAD9KT77"/>
<dbReference type="GO" id="GO:0005811">
    <property type="term" value="C:lipid droplet"/>
    <property type="evidence" value="ECO:0007669"/>
    <property type="project" value="TreeGrafter"/>
</dbReference>
<dbReference type="Pfam" id="PF01734">
    <property type="entry name" value="Patatin"/>
    <property type="match status" value="1"/>
</dbReference>
<dbReference type="PROSITE" id="PS51635">
    <property type="entry name" value="PNPLA"/>
    <property type="match status" value="1"/>
</dbReference>
<keyword evidence="2" id="KW-0442">Lipid degradation</keyword>
<feature type="active site" description="Proton acceptor" evidence="2">
    <location>
        <position position="191"/>
    </location>
</feature>
<sequence length="265" mass="28922">MSVSPATNTDGPQQVTGSAFGLSFESNLNLSFCGCGFLGLYHLGVATKFAQCGRRFLSQVDRYAGASAGSLVACLLGIIGPDVRIIDKCCVFSYDLAQKTEETWFGVLSPRSNLLRPLEVFLYDLLPNDAHQVATGRLFLSLTNKQSSRNVIVSDFDSNDHLVQCLLASCCLPYLTTGPNAVKINGERHLDGGLTNNLPILTKGRTVTVSPFCGRHDVSPQDLDSWCGVHVNVLRQDFRVNVNNVIRAVHTLVPPNTAQLRTYFK</sequence>
<comment type="caution">
    <text evidence="4">The sequence shown here is derived from an EMBL/GenBank/DDBJ whole genome shotgun (WGS) entry which is preliminary data.</text>
</comment>
<keyword evidence="2" id="KW-0378">Hydrolase</keyword>
<evidence type="ECO:0000256" key="2">
    <source>
        <dbReference type="PROSITE-ProRule" id="PRU01161"/>
    </source>
</evidence>
<dbReference type="PANTHER" id="PTHR12406:SF7">
    <property type="entry name" value="PATATIN-LIKE PHOSPHOLIPASE DOMAIN-CONTAINING PROTEIN 4"/>
    <property type="match status" value="1"/>
</dbReference>
<dbReference type="PANTHER" id="PTHR12406">
    <property type="entry name" value="CALCIUM-INDEPENDENT PHOSPHOLIPASE A2 IPLA2 -RELATED"/>
    <property type="match status" value="1"/>
</dbReference>
<dbReference type="InterPro" id="IPR033562">
    <property type="entry name" value="PLPL"/>
</dbReference>
<protein>
    <recommendedName>
        <fullName evidence="3">PNPLA domain-containing protein</fullName>
    </recommendedName>
</protein>